<accession>A0A2K4YG99</accession>
<organism evidence="3 4">
    <name type="scientific">Mycobacterium ahvazicum</name>
    <dbReference type="NCBI Taxonomy" id="1964395"/>
    <lineage>
        <taxon>Bacteria</taxon>
        <taxon>Bacillati</taxon>
        <taxon>Actinomycetota</taxon>
        <taxon>Actinomycetes</taxon>
        <taxon>Mycobacteriales</taxon>
        <taxon>Mycobacteriaceae</taxon>
        <taxon>Mycobacterium</taxon>
        <taxon>Mycobacterium simiae complex</taxon>
    </lineage>
</organism>
<proteinExistence type="inferred from homology"/>
<feature type="domain" description="PPE" evidence="2">
    <location>
        <begin position="2"/>
        <end position="164"/>
    </location>
</feature>
<comment type="similarity">
    <text evidence="1">Belongs to the mycobacterial PPE family.</text>
</comment>
<dbReference type="AlphaFoldDB" id="A0A2K4YG99"/>
<dbReference type="FunFam" id="1.20.1260.20:FF:000001">
    <property type="entry name" value="PPE family protein PPE41"/>
    <property type="match status" value="1"/>
</dbReference>
<gene>
    <name evidence="3" type="ORF">MAAFP003_4506</name>
</gene>
<dbReference type="Gene3D" id="1.20.1260.20">
    <property type="entry name" value="PPE superfamily"/>
    <property type="match status" value="1"/>
</dbReference>
<protein>
    <submittedName>
        <fullName evidence="3">PPE family protein</fullName>
    </submittedName>
</protein>
<dbReference type="GO" id="GO:0052572">
    <property type="term" value="P:response to host immune response"/>
    <property type="evidence" value="ECO:0007669"/>
    <property type="project" value="TreeGrafter"/>
</dbReference>
<dbReference type="EMBL" id="FXEG02000005">
    <property type="protein sequence ID" value="SOX55811.1"/>
    <property type="molecule type" value="Genomic_DNA"/>
</dbReference>
<dbReference type="SUPFAM" id="SSF140459">
    <property type="entry name" value="PE/PPE dimer-like"/>
    <property type="match status" value="1"/>
</dbReference>
<keyword evidence="4" id="KW-1185">Reference proteome</keyword>
<dbReference type="Proteomes" id="UP000236318">
    <property type="component" value="Unassembled WGS sequence"/>
</dbReference>
<dbReference type="OrthoDB" id="4753874at2"/>
<sequence length="443" mass="43582">MDWLLLPPEVNSGLLYSGPGSGPMLAAAAEWDALAAELESTANGYSAAVSGLTAQAWTGPSSMLMTAAANAYFEWLTTSAAQALQTANQAYTAAAAYETAYAMTVPPPLIAANRAQLTALVATNFLGQNTAAIMATEAEYMEMWAQDADAMYAYAGASTPASTLTPFTEPPQTTNPAGQDAQARSVAQTTAKTTTARTQSLVQLAQLQNTGSFTVGPGDIATYGGITIINNANGPFTYTIEGSLSGNGIIQILDATDVLTIAQGGTLIVNGTLHLQAGASLTVASGGALNIAGLSGSVIVNTGSLSVGSGATLTVNQSVLAVHGGSLALANSLVTVSGGANLQLGGAVTSIHSGIVTASATDTAGIQAAIAAGHLSITSTGSSVVPVAPAAATPGAIAPPGMSAPGLAGTSGIQPQLSVDGLMDLARSVSGADLAADAAPVAG</sequence>
<dbReference type="InterPro" id="IPR038332">
    <property type="entry name" value="PPE_sf"/>
</dbReference>
<dbReference type="InterPro" id="IPR000030">
    <property type="entry name" value="PPE_dom"/>
</dbReference>
<dbReference type="PANTHER" id="PTHR46766:SF1">
    <property type="entry name" value="GLUTAMINE-RICH PROTEIN 2"/>
    <property type="match status" value="1"/>
</dbReference>
<comment type="caution">
    <text evidence="3">The sequence shown here is derived from an EMBL/GenBank/DDBJ whole genome shotgun (WGS) entry which is preliminary data.</text>
</comment>
<dbReference type="RefSeq" id="WP_096289924.1">
    <property type="nucleotide sequence ID" value="NZ_FXEG02000005.1"/>
</dbReference>
<name>A0A2K4YG99_9MYCO</name>
<evidence type="ECO:0000313" key="4">
    <source>
        <dbReference type="Proteomes" id="UP000236318"/>
    </source>
</evidence>
<evidence type="ECO:0000256" key="1">
    <source>
        <dbReference type="ARBA" id="ARBA00010652"/>
    </source>
</evidence>
<evidence type="ECO:0000313" key="3">
    <source>
        <dbReference type="EMBL" id="SOX55811.1"/>
    </source>
</evidence>
<reference evidence="3" key="1">
    <citation type="submission" date="2018-01" db="EMBL/GenBank/DDBJ databases">
        <authorList>
            <consortium name="Urmite Genomes"/>
        </authorList>
    </citation>
    <scope>NUCLEOTIDE SEQUENCE [LARGE SCALE GENOMIC DNA]</scope>
    <source>
        <strain evidence="3">AFP003</strain>
    </source>
</reference>
<evidence type="ECO:0000259" key="2">
    <source>
        <dbReference type="Pfam" id="PF00823"/>
    </source>
</evidence>
<dbReference type="Pfam" id="PF00823">
    <property type="entry name" value="PPE"/>
    <property type="match status" value="1"/>
</dbReference>
<dbReference type="PANTHER" id="PTHR46766">
    <property type="entry name" value="GLUTAMINE-RICH PROTEIN 2"/>
    <property type="match status" value="1"/>
</dbReference>